<comment type="caution">
    <text evidence="2">The sequence shown here is derived from an EMBL/GenBank/DDBJ whole genome shotgun (WGS) entry which is preliminary data.</text>
</comment>
<organism evidence="2 3">
    <name type="scientific">Hibiscus sabdariffa</name>
    <name type="common">roselle</name>
    <dbReference type="NCBI Taxonomy" id="183260"/>
    <lineage>
        <taxon>Eukaryota</taxon>
        <taxon>Viridiplantae</taxon>
        <taxon>Streptophyta</taxon>
        <taxon>Embryophyta</taxon>
        <taxon>Tracheophyta</taxon>
        <taxon>Spermatophyta</taxon>
        <taxon>Magnoliopsida</taxon>
        <taxon>eudicotyledons</taxon>
        <taxon>Gunneridae</taxon>
        <taxon>Pentapetalae</taxon>
        <taxon>rosids</taxon>
        <taxon>malvids</taxon>
        <taxon>Malvales</taxon>
        <taxon>Malvaceae</taxon>
        <taxon>Malvoideae</taxon>
        <taxon>Hibiscus</taxon>
    </lineage>
</organism>
<evidence type="ECO:0000313" key="2">
    <source>
        <dbReference type="EMBL" id="KAK8492816.1"/>
    </source>
</evidence>
<evidence type="ECO:0000256" key="1">
    <source>
        <dbReference type="SAM" id="MobiDB-lite"/>
    </source>
</evidence>
<reference evidence="2 3" key="1">
    <citation type="journal article" date="2024" name="G3 (Bethesda)">
        <title>Genome assembly of Hibiscus sabdariffa L. provides insights into metabolisms of medicinal natural products.</title>
        <authorList>
            <person name="Kim T."/>
        </authorList>
    </citation>
    <scope>NUCLEOTIDE SEQUENCE [LARGE SCALE GENOMIC DNA]</scope>
    <source>
        <strain evidence="2">TK-2024</strain>
        <tissue evidence="2">Old leaves</tissue>
    </source>
</reference>
<evidence type="ECO:0000313" key="3">
    <source>
        <dbReference type="Proteomes" id="UP001472677"/>
    </source>
</evidence>
<feature type="region of interest" description="Disordered" evidence="1">
    <location>
        <begin position="65"/>
        <end position="85"/>
    </location>
</feature>
<evidence type="ECO:0008006" key="4">
    <source>
        <dbReference type="Google" id="ProtNLM"/>
    </source>
</evidence>
<proteinExistence type="predicted"/>
<dbReference type="EMBL" id="JBBPBM010000687">
    <property type="protein sequence ID" value="KAK8492816.1"/>
    <property type="molecule type" value="Genomic_DNA"/>
</dbReference>
<dbReference type="Proteomes" id="UP001472677">
    <property type="component" value="Unassembled WGS sequence"/>
</dbReference>
<protein>
    <recommendedName>
        <fullName evidence="4">RNase H type-1 domain-containing protein</fullName>
    </recommendedName>
</protein>
<keyword evidence="3" id="KW-1185">Reference proteome</keyword>
<gene>
    <name evidence="2" type="ORF">V6N12_037933</name>
</gene>
<sequence length="85" mass="9575">MLDSPQHGHRMPLVHAIGLLCHGAWQVDFQWIPRELNMVADCLSKLPSPPQFSLLVTTVIPEPARPFLDRDSEGPPYSRHSHVVT</sequence>
<name>A0ABR2AHP4_9ROSI</name>
<accession>A0ABR2AHP4</accession>